<dbReference type="EMBL" id="PVTP01000015">
    <property type="protein sequence ID" value="PRY74820.1"/>
    <property type="molecule type" value="Genomic_DNA"/>
</dbReference>
<evidence type="ECO:0000259" key="1">
    <source>
        <dbReference type="PROSITE" id="PS51186"/>
    </source>
</evidence>
<dbReference type="PROSITE" id="PS51186">
    <property type="entry name" value="GNAT"/>
    <property type="match status" value="1"/>
</dbReference>
<keyword evidence="2" id="KW-0808">Transferase</keyword>
<dbReference type="Proteomes" id="UP000238007">
    <property type="component" value="Unassembled WGS sequence"/>
</dbReference>
<evidence type="ECO:0000313" key="3">
    <source>
        <dbReference type="Proteomes" id="UP000238007"/>
    </source>
</evidence>
<comment type="caution">
    <text evidence="2">The sequence shown here is derived from an EMBL/GenBank/DDBJ whole genome shotgun (WGS) entry which is preliminary data.</text>
</comment>
<proteinExistence type="predicted"/>
<sequence length="279" mass="30379">MIRATEADRPAIEAFLTNHIATSMFPLSNLRSYGMSGGHPRAVTFWVRWLDGQITDVLTVTDEGFLFPQCPTGPWGDIKTVLAGQAYRGILGDAGQVAALRHALNWQVEPGIDDVEPLYHLSLADLQLPDCDGFALYPLADAPKETMLGWRTAYLTEVMPVPGEEPDVTAAKDIAAYLDANSHRALYRDGTPVAMTGFNAQLPQVVQIGGVYTQPEFRGQGVARRAVGLHLQEARRNGVTDAILFAASDNAARAYEAIGFNKIGAFSILVYEEPQVIHV</sequence>
<dbReference type="CDD" id="cd04301">
    <property type="entry name" value="NAT_SF"/>
    <property type="match status" value="1"/>
</dbReference>
<dbReference type="InterPro" id="IPR016181">
    <property type="entry name" value="Acyl_CoA_acyltransferase"/>
</dbReference>
<dbReference type="Gene3D" id="3.40.630.30">
    <property type="match status" value="1"/>
</dbReference>
<keyword evidence="3" id="KW-1185">Reference proteome</keyword>
<dbReference type="OrthoDB" id="7365268at2"/>
<gene>
    <name evidence="2" type="ORF">CLV80_11561</name>
</gene>
<accession>A0A2T0VU39</accession>
<dbReference type="InterPro" id="IPR000182">
    <property type="entry name" value="GNAT_dom"/>
</dbReference>
<evidence type="ECO:0000313" key="2">
    <source>
        <dbReference type="EMBL" id="PRY74820.1"/>
    </source>
</evidence>
<dbReference type="RefSeq" id="WP_106359156.1">
    <property type="nucleotide sequence ID" value="NZ_PVTP01000015.1"/>
</dbReference>
<organism evidence="2 3">
    <name type="scientific">Yoonia maritima</name>
    <dbReference type="NCBI Taxonomy" id="1435347"/>
    <lineage>
        <taxon>Bacteria</taxon>
        <taxon>Pseudomonadati</taxon>
        <taxon>Pseudomonadota</taxon>
        <taxon>Alphaproteobacteria</taxon>
        <taxon>Rhodobacterales</taxon>
        <taxon>Paracoccaceae</taxon>
        <taxon>Yoonia</taxon>
    </lineage>
</organism>
<dbReference type="Pfam" id="PF00583">
    <property type="entry name" value="Acetyltransf_1"/>
    <property type="match status" value="1"/>
</dbReference>
<name>A0A2T0VU39_9RHOB</name>
<feature type="domain" description="N-acetyltransferase" evidence="1">
    <location>
        <begin position="134"/>
        <end position="279"/>
    </location>
</feature>
<dbReference type="GO" id="GO:0016747">
    <property type="term" value="F:acyltransferase activity, transferring groups other than amino-acyl groups"/>
    <property type="evidence" value="ECO:0007669"/>
    <property type="project" value="InterPro"/>
</dbReference>
<protein>
    <submittedName>
        <fullName evidence="2">Acetyltransferase (GNAT) family protein</fullName>
    </submittedName>
</protein>
<reference evidence="2 3" key="1">
    <citation type="submission" date="2018-03" db="EMBL/GenBank/DDBJ databases">
        <title>Genomic Encyclopedia of Archaeal and Bacterial Type Strains, Phase II (KMG-II): from individual species to whole genera.</title>
        <authorList>
            <person name="Goeker M."/>
        </authorList>
    </citation>
    <scope>NUCLEOTIDE SEQUENCE [LARGE SCALE GENOMIC DNA]</scope>
    <source>
        <strain evidence="2 3">DSM 101533</strain>
    </source>
</reference>
<dbReference type="AlphaFoldDB" id="A0A2T0VU39"/>
<dbReference type="SUPFAM" id="SSF55729">
    <property type="entry name" value="Acyl-CoA N-acyltransferases (Nat)"/>
    <property type="match status" value="1"/>
</dbReference>